<dbReference type="PANTHER" id="PTHR47965:SF12">
    <property type="entry name" value="ASPARTIC PROTEINASE 3-RELATED"/>
    <property type="match status" value="1"/>
</dbReference>
<dbReference type="SUPFAM" id="SSF50630">
    <property type="entry name" value="Acid proteases"/>
    <property type="match status" value="1"/>
</dbReference>
<dbReference type="Pfam" id="PF00026">
    <property type="entry name" value="Asp"/>
    <property type="match status" value="1"/>
</dbReference>
<evidence type="ECO:0000313" key="13">
    <source>
        <dbReference type="Proteomes" id="UP000256601"/>
    </source>
</evidence>
<dbReference type="AlphaFoldDB" id="A0A1D8NL64"/>
<dbReference type="RefSeq" id="XP_504768.1">
    <property type="nucleotide sequence ID" value="XM_504768.1"/>
</dbReference>
<evidence type="ECO:0000313" key="11">
    <source>
        <dbReference type="EMBL" id="RDW27739.1"/>
    </source>
</evidence>
<protein>
    <submittedName>
        <fullName evidence="11">Aspartic peptidase domain-containing protein</fullName>
    </submittedName>
</protein>
<feature type="chain" id="PRO_5033269936" evidence="8">
    <location>
        <begin position="16"/>
        <end position="597"/>
    </location>
</feature>
<dbReference type="GO" id="GO:0004190">
    <property type="term" value="F:aspartic-type endopeptidase activity"/>
    <property type="evidence" value="ECO:0007669"/>
    <property type="project" value="UniProtKB-KW"/>
</dbReference>
<proteinExistence type="inferred from homology"/>
<dbReference type="InterPro" id="IPR021109">
    <property type="entry name" value="Peptidase_aspartic_dom_sf"/>
</dbReference>
<evidence type="ECO:0000256" key="7">
    <source>
        <dbReference type="SAM" id="MobiDB-lite"/>
    </source>
</evidence>
<evidence type="ECO:0000313" key="10">
    <source>
        <dbReference type="EMBL" id="AOW06381.1"/>
    </source>
</evidence>
<comment type="similarity">
    <text evidence="1">Belongs to the peptidase A1 family.</text>
</comment>
<dbReference type="PROSITE" id="PS51767">
    <property type="entry name" value="PEPTIDASE_A1"/>
    <property type="match status" value="1"/>
</dbReference>
<dbReference type="OrthoDB" id="771136at2759"/>
<dbReference type="InterPro" id="IPR001461">
    <property type="entry name" value="Aspartic_peptidase_A1"/>
</dbReference>
<dbReference type="eggNOG" id="KOG1339">
    <property type="taxonomic scope" value="Eukaryota"/>
</dbReference>
<dbReference type="PANTHER" id="PTHR47965">
    <property type="entry name" value="ASPARTYL PROTEASE-RELATED"/>
    <property type="match status" value="1"/>
</dbReference>
<evidence type="ECO:0000256" key="4">
    <source>
        <dbReference type="ARBA" id="ARBA00022750"/>
    </source>
</evidence>
<evidence type="ECO:0000259" key="9">
    <source>
        <dbReference type="PROSITE" id="PS51767"/>
    </source>
</evidence>
<feature type="signal peptide" evidence="8">
    <location>
        <begin position="1"/>
        <end position="15"/>
    </location>
</feature>
<gene>
    <name evidence="11" type="ORF">B0I71DRAFT_128623</name>
    <name evidence="10" type="ORF">YALI1_E40744g</name>
</gene>
<keyword evidence="4" id="KW-0064">Aspartyl protease</keyword>
<reference evidence="11 13" key="2">
    <citation type="submission" date="2018-07" db="EMBL/GenBank/DDBJ databases">
        <title>Draft Genome Assemblies for Five Robust Yarrowia lipolytica Strains Exhibiting High Lipid Production and Pentose Sugar Utilization and Sugar Alcohol Secretion from Undetoxified Lignocellulosic Biomass Hydrolysates.</title>
        <authorList>
            <consortium name="DOE Joint Genome Institute"/>
            <person name="Walker C."/>
            <person name="Ryu S."/>
            <person name="Na H."/>
            <person name="Zane M."/>
            <person name="LaButti K."/>
            <person name="Lipzen A."/>
            <person name="Haridas S."/>
            <person name="Barry K."/>
            <person name="Grigoriev I.V."/>
            <person name="Quarterman J."/>
            <person name="Slininger P."/>
            <person name="Dien B."/>
            <person name="Trinh C.T."/>
        </authorList>
    </citation>
    <scope>NUCLEOTIDE SEQUENCE [LARGE SCALE GENOMIC DNA]</scope>
    <source>
        <strain evidence="11 13">YB392</strain>
    </source>
</reference>
<evidence type="ECO:0000256" key="3">
    <source>
        <dbReference type="ARBA" id="ARBA00022729"/>
    </source>
</evidence>
<feature type="domain" description="Peptidase A1" evidence="9">
    <location>
        <begin position="86"/>
        <end position="423"/>
    </location>
</feature>
<keyword evidence="2" id="KW-0645">Protease</keyword>
<dbReference type="Proteomes" id="UP000256601">
    <property type="component" value="Unassembled WGS sequence"/>
</dbReference>
<dbReference type="GO" id="GO:0006508">
    <property type="term" value="P:proteolysis"/>
    <property type="evidence" value="ECO:0007669"/>
    <property type="project" value="UniProtKB-KW"/>
</dbReference>
<evidence type="ECO:0000313" key="12">
    <source>
        <dbReference type="Proteomes" id="UP000182444"/>
    </source>
</evidence>
<evidence type="ECO:0000256" key="8">
    <source>
        <dbReference type="SAM" id="SignalP"/>
    </source>
</evidence>
<evidence type="ECO:0000256" key="1">
    <source>
        <dbReference type="ARBA" id="ARBA00007447"/>
    </source>
</evidence>
<dbReference type="EMBL" id="CP017557">
    <property type="protein sequence ID" value="AOW06381.1"/>
    <property type="molecule type" value="Genomic_DNA"/>
</dbReference>
<dbReference type="Proteomes" id="UP000182444">
    <property type="component" value="Chromosome 1E"/>
</dbReference>
<accession>A0A1D8NL64</accession>
<feature type="region of interest" description="Disordered" evidence="7">
    <location>
        <begin position="554"/>
        <end position="574"/>
    </location>
</feature>
<evidence type="ECO:0000256" key="6">
    <source>
        <dbReference type="ARBA" id="ARBA00023145"/>
    </source>
</evidence>
<reference evidence="10 12" key="1">
    <citation type="journal article" date="2016" name="PLoS ONE">
        <title>Sequence Assembly of Yarrowia lipolytica Strain W29/CLIB89 Shows Transposable Element Diversity.</title>
        <authorList>
            <person name="Magnan C."/>
            <person name="Yu J."/>
            <person name="Chang I."/>
            <person name="Jahn E."/>
            <person name="Kanomata Y."/>
            <person name="Wu J."/>
            <person name="Zeller M."/>
            <person name="Oakes M."/>
            <person name="Baldi P."/>
            <person name="Sandmeyer S."/>
        </authorList>
    </citation>
    <scope>NUCLEOTIDE SEQUENCE [LARGE SCALE GENOMIC DNA]</scope>
    <source>
        <strain evidence="10">CLIB89</strain>
        <strain evidence="12">CLIB89(W29)</strain>
    </source>
</reference>
<dbReference type="GO" id="GO:0031505">
    <property type="term" value="P:fungal-type cell wall organization"/>
    <property type="evidence" value="ECO:0007669"/>
    <property type="project" value="TreeGrafter"/>
</dbReference>
<dbReference type="GO" id="GO:0005576">
    <property type="term" value="C:extracellular region"/>
    <property type="evidence" value="ECO:0007669"/>
    <property type="project" value="TreeGrafter"/>
</dbReference>
<organism evidence="10 12">
    <name type="scientific">Yarrowia lipolytica</name>
    <name type="common">Candida lipolytica</name>
    <dbReference type="NCBI Taxonomy" id="4952"/>
    <lineage>
        <taxon>Eukaryota</taxon>
        <taxon>Fungi</taxon>
        <taxon>Dikarya</taxon>
        <taxon>Ascomycota</taxon>
        <taxon>Saccharomycotina</taxon>
        <taxon>Dipodascomycetes</taxon>
        <taxon>Dipodascales</taxon>
        <taxon>Dipodascales incertae sedis</taxon>
        <taxon>Yarrowia</taxon>
    </lineage>
</organism>
<sequence length="597" mass="64357">MKPLLLLLLPLLVAASVHFDMSVRQPNAWDLGEVWEPQAVDPDMYFPDSEEDFLDDYNVTRAVSSPQRQLKKRVVTDEGSVTVFDYYVGIKLHAPGAGGHALEVPVLISEPHTWFFGSENGNNSQSLVYNGTAGRNLTDVFGHQMISDNVDDWTLFADYWTDEVTFGPEIGPKDFVFGRSTPMNPAMHPGLGLGPAHTESIMINGSEFSTSFLSGLMNGGYIERRQFSMYLGGNSTKSKPNIIFGGVDANMVRGNWSTFPILHEANATSRSQERFFIAMTGLSLTRQDNTVDSVGMSGDAAVLLDPQFALSYIPGDAMVNLAVMLGAVFFDGLGGWICDCRLRDVGAFINIQLSNITFSMSVYDVLMPLTDGFGKAVNFTGGGEACAVTFSTSEFTGYNVLGFNFLQNLYTSFDVDSKEVSIAKLRKGALQSPSYEPNIIPLRGPLARHMNATTIIQPDIEYTYGIPQFNTTKYPTAGGDRMTRVVLSDPTGVVTYEGITVPGSSGSQSRIPLDSEPFTIQVSASPTSSKPGALIQLYGTPISGSQTIFKDAPATGVSTSRPPQIPPTGMGAPRSAGERVALGMGVMSLALGLAVCM</sequence>
<keyword evidence="5" id="KW-0378">Hydrolase</keyword>
<evidence type="ECO:0000256" key="2">
    <source>
        <dbReference type="ARBA" id="ARBA00022670"/>
    </source>
</evidence>
<dbReference type="VEuPathDB" id="FungiDB:YALI0_E34331g"/>
<dbReference type="GO" id="GO:0009277">
    <property type="term" value="C:fungal-type cell wall"/>
    <property type="evidence" value="ECO:0007669"/>
    <property type="project" value="TreeGrafter"/>
</dbReference>
<dbReference type="KEGG" id="yli:2912367"/>
<name>A0A1D8NL64_YARLL</name>
<dbReference type="Gene3D" id="2.40.70.10">
    <property type="entry name" value="Acid Proteases"/>
    <property type="match status" value="1"/>
</dbReference>
<dbReference type="EMBL" id="KZ858959">
    <property type="protein sequence ID" value="RDW27739.1"/>
    <property type="molecule type" value="Genomic_DNA"/>
</dbReference>
<keyword evidence="3 8" id="KW-0732">Signal</keyword>
<keyword evidence="6" id="KW-0865">Zymogen</keyword>
<dbReference type="VEuPathDB" id="FungiDB:YALI1_E40744g"/>
<dbReference type="GeneID" id="2912367"/>
<evidence type="ECO:0000256" key="5">
    <source>
        <dbReference type="ARBA" id="ARBA00022801"/>
    </source>
</evidence>
<dbReference type="InterPro" id="IPR033121">
    <property type="entry name" value="PEPTIDASE_A1"/>
</dbReference>